<name>A0ABP7AVY5_9ACTN</name>
<dbReference type="SUPFAM" id="SSF47413">
    <property type="entry name" value="lambda repressor-like DNA-binding domains"/>
    <property type="match status" value="1"/>
</dbReference>
<feature type="compositionally biased region" description="Low complexity" evidence="4">
    <location>
        <begin position="7"/>
        <end position="20"/>
    </location>
</feature>
<organism evidence="6 7">
    <name type="scientific">Kineosporia mesophila</name>
    <dbReference type="NCBI Taxonomy" id="566012"/>
    <lineage>
        <taxon>Bacteria</taxon>
        <taxon>Bacillati</taxon>
        <taxon>Actinomycetota</taxon>
        <taxon>Actinomycetes</taxon>
        <taxon>Kineosporiales</taxon>
        <taxon>Kineosporiaceae</taxon>
        <taxon>Kineosporia</taxon>
    </lineage>
</organism>
<dbReference type="Gene3D" id="3.40.50.2300">
    <property type="match status" value="2"/>
</dbReference>
<proteinExistence type="predicted"/>
<evidence type="ECO:0000256" key="4">
    <source>
        <dbReference type="SAM" id="MobiDB-lite"/>
    </source>
</evidence>
<keyword evidence="7" id="KW-1185">Reference proteome</keyword>
<feature type="domain" description="HTH lacI-type" evidence="5">
    <location>
        <begin position="20"/>
        <end position="74"/>
    </location>
</feature>
<evidence type="ECO:0000256" key="2">
    <source>
        <dbReference type="ARBA" id="ARBA00023125"/>
    </source>
</evidence>
<gene>
    <name evidence="6" type="ORF">GCM10022223_70400</name>
</gene>
<dbReference type="CDD" id="cd06288">
    <property type="entry name" value="PBP1_sucrose_transcription_regulator"/>
    <property type="match status" value="1"/>
</dbReference>
<keyword evidence="3" id="KW-0804">Transcription</keyword>
<dbReference type="PANTHER" id="PTHR30146">
    <property type="entry name" value="LACI-RELATED TRANSCRIPTIONAL REPRESSOR"/>
    <property type="match status" value="1"/>
</dbReference>
<dbReference type="Proteomes" id="UP001501074">
    <property type="component" value="Unassembled WGS sequence"/>
</dbReference>
<feature type="region of interest" description="Disordered" evidence="4">
    <location>
        <begin position="1"/>
        <end position="21"/>
    </location>
</feature>
<accession>A0ABP7AVY5</accession>
<dbReference type="InterPro" id="IPR010982">
    <property type="entry name" value="Lambda_DNA-bd_dom_sf"/>
</dbReference>
<dbReference type="Pfam" id="PF00356">
    <property type="entry name" value="LacI"/>
    <property type="match status" value="1"/>
</dbReference>
<dbReference type="GO" id="GO:0003677">
    <property type="term" value="F:DNA binding"/>
    <property type="evidence" value="ECO:0007669"/>
    <property type="project" value="UniProtKB-KW"/>
</dbReference>
<dbReference type="InterPro" id="IPR028082">
    <property type="entry name" value="Peripla_BP_I"/>
</dbReference>
<protein>
    <submittedName>
        <fullName evidence="6">LacI family DNA-binding transcriptional regulator</fullName>
    </submittedName>
</protein>
<dbReference type="InterPro" id="IPR046335">
    <property type="entry name" value="LacI/GalR-like_sensor"/>
</dbReference>
<dbReference type="SMART" id="SM00354">
    <property type="entry name" value="HTH_LACI"/>
    <property type="match status" value="1"/>
</dbReference>
<dbReference type="InterPro" id="IPR000843">
    <property type="entry name" value="HTH_LacI"/>
</dbReference>
<evidence type="ECO:0000259" key="5">
    <source>
        <dbReference type="PROSITE" id="PS50932"/>
    </source>
</evidence>
<dbReference type="PROSITE" id="PS00356">
    <property type="entry name" value="HTH_LACI_1"/>
    <property type="match status" value="1"/>
</dbReference>
<evidence type="ECO:0000256" key="3">
    <source>
        <dbReference type="ARBA" id="ARBA00023163"/>
    </source>
</evidence>
<sequence length="344" mass="36149">MNDADPRSTPSTTPASPRRAGIADVAARAGVSVGTASKALNGRGTLKEETRARVRAAAQELEFAPSTVARSLLTGRTFTVGIITSDSYGRFSIPIMRGAEDALGLGEMLAFLCDSRDDPIREQHHLRRLLERRVDGIIVAGRRTDARPPIGTNLPVPVVYALAPSADEADISVTSDEGGAARLAVEHLVRTGRRRIAHITGPHSHASARERASATVEALSGHGLELVGDPWFGGWTEAWGRFAVTQLLRAHPDVDGVFCGADVIARGATDALRESGASLPLEVGVVGVDNWGVVAEAARPPLTTVDLGLQEIGRRAGELLLAAIDGTPAPGLHVVAGHLVVRES</sequence>
<dbReference type="CDD" id="cd01392">
    <property type="entry name" value="HTH_LacI"/>
    <property type="match status" value="1"/>
</dbReference>
<dbReference type="Gene3D" id="1.10.260.40">
    <property type="entry name" value="lambda repressor-like DNA-binding domains"/>
    <property type="match status" value="1"/>
</dbReference>
<dbReference type="EMBL" id="BAAAZO010000014">
    <property type="protein sequence ID" value="GAA3641078.1"/>
    <property type="molecule type" value="Genomic_DNA"/>
</dbReference>
<comment type="caution">
    <text evidence="6">The sequence shown here is derived from an EMBL/GenBank/DDBJ whole genome shotgun (WGS) entry which is preliminary data.</text>
</comment>
<dbReference type="PANTHER" id="PTHR30146:SF109">
    <property type="entry name" value="HTH-TYPE TRANSCRIPTIONAL REGULATOR GALS"/>
    <property type="match status" value="1"/>
</dbReference>
<evidence type="ECO:0000313" key="7">
    <source>
        <dbReference type="Proteomes" id="UP001501074"/>
    </source>
</evidence>
<dbReference type="SUPFAM" id="SSF53822">
    <property type="entry name" value="Periplasmic binding protein-like I"/>
    <property type="match status" value="1"/>
</dbReference>
<evidence type="ECO:0000256" key="1">
    <source>
        <dbReference type="ARBA" id="ARBA00023015"/>
    </source>
</evidence>
<keyword evidence="2 6" id="KW-0238">DNA-binding</keyword>
<keyword evidence="1" id="KW-0805">Transcription regulation</keyword>
<reference evidence="7" key="1">
    <citation type="journal article" date="2019" name="Int. J. Syst. Evol. Microbiol.">
        <title>The Global Catalogue of Microorganisms (GCM) 10K type strain sequencing project: providing services to taxonomists for standard genome sequencing and annotation.</title>
        <authorList>
            <consortium name="The Broad Institute Genomics Platform"/>
            <consortium name="The Broad Institute Genome Sequencing Center for Infectious Disease"/>
            <person name="Wu L."/>
            <person name="Ma J."/>
        </authorList>
    </citation>
    <scope>NUCLEOTIDE SEQUENCE [LARGE SCALE GENOMIC DNA]</scope>
    <source>
        <strain evidence="7">JCM 16902</strain>
    </source>
</reference>
<dbReference type="PROSITE" id="PS50932">
    <property type="entry name" value="HTH_LACI_2"/>
    <property type="match status" value="1"/>
</dbReference>
<dbReference type="Pfam" id="PF13377">
    <property type="entry name" value="Peripla_BP_3"/>
    <property type="match status" value="1"/>
</dbReference>
<dbReference type="RefSeq" id="WP_231488185.1">
    <property type="nucleotide sequence ID" value="NZ_BAAAZO010000014.1"/>
</dbReference>
<evidence type="ECO:0000313" key="6">
    <source>
        <dbReference type="EMBL" id="GAA3641078.1"/>
    </source>
</evidence>